<feature type="transmembrane region" description="Helical" evidence="5">
    <location>
        <begin position="183"/>
        <end position="201"/>
    </location>
</feature>
<dbReference type="InterPro" id="IPR011701">
    <property type="entry name" value="MFS"/>
</dbReference>
<feature type="transmembrane region" description="Helical" evidence="5">
    <location>
        <begin position="325"/>
        <end position="345"/>
    </location>
</feature>
<keyword evidence="3 5" id="KW-1133">Transmembrane helix</keyword>
<comment type="subcellular location">
    <subcellularLocation>
        <location evidence="1">Cell membrane</location>
        <topology evidence="1">Multi-pass membrane protein</topology>
    </subcellularLocation>
</comment>
<evidence type="ECO:0000259" key="6">
    <source>
        <dbReference type="PROSITE" id="PS50850"/>
    </source>
</evidence>
<feature type="transmembrane region" description="Helical" evidence="5">
    <location>
        <begin position="296"/>
        <end position="313"/>
    </location>
</feature>
<sequence>MNSSQRTTAPQARAATRRVPLAVSITGWTLLVLSYLINAMDRQVFYPLLPEISAEHGFSLSQGGLLATGFTLGIALAGLPAGYLVEKLPRKTVLVISVFFYSAGTLATPLASGFADMAVFRLISGAGEGMQATALYAVVGSFFVLRRSFAFGVLGAVFGTGVFLGPLVGTAIAQDLGGWHTPFLFYGIAGLVLSVLIGLLVRRGVTDLDPGVVRGAEIPTDHVPSTPFNRNTALLCLACIAGGLVFYGYLGLYPTYLRQQLHYTASEAALATSVVGAGAATSILTGWLADRFNPRTILLITYAGVAVSAWLVFNGSASHVWQYTWSFVLAVFVAGSLFTTLNATMQRAVRPRYVGRAAGMFVSFYYVAAAFSGLLFASLVGSLGWTGAALWQLTILPLATLIPLWFLDSRKLLDPRRDA</sequence>
<keyword evidence="8" id="KW-1185">Reference proteome</keyword>
<dbReference type="PANTHER" id="PTHR42718:SF35">
    <property type="entry name" value="BLL0718 PROTEIN"/>
    <property type="match status" value="1"/>
</dbReference>
<dbReference type="PANTHER" id="PTHR42718">
    <property type="entry name" value="MAJOR FACILITATOR SUPERFAMILY MULTIDRUG TRANSPORTER MFSC"/>
    <property type="match status" value="1"/>
</dbReference>
<feature type="domain" description="Major facilitator superfamily (MFS) profile" evidence="6">
    <location>
        <begin position="27"/>
        <end position="412"/>
    </location>
</feature>
<evidence type="ECO:0000256" key="1">
    <source>
        <dbReference type="ARBA" id="ARBA00004651"/>
    </source>
</evidence>
<keyword evidence="2 5" id="KW-0812">Transmembrane</keyword>
<evidence type="ECO:0000313" key="8">
    <source>
        <dbReference type="Proteomes" id="UP001330812"/>
    </source>
</evidence>
<dbReference type="InterPro" id="IPR020846">
    <property type="entry name" value="MFS_dom"/>
</dbReference>
<feature type="transmembrane region" description="Helical" evidence="5">
    <location>
        <begin position="232"/>
        <end position="250"/>
    </location>
</feature>
<feature type="transmembrane region" description="Helical" evidence="5">
    <location>
        <begin position="357"/>
        <end position="377"/>
    </location>
</feature>
<evidence type="ECO:0000256" key="4">
    <source>
        <dbReference type="ARBA" id="ARBA00023136"/>
    </source>
</evidence>
<feature type="transmembrane region" description="Helical" evidence="5">
    <location>
        <begin position="60"/>
        <end position="85"/>
    </location>
</feature>
<evidence type="ECO:0000256" key="2">
    <source>
        <dbReference type="ARBA" id="ARBA00022692"/>
    </source>
</evidence>
<name>A0ABZ1ID85_9PSEU</name>
<dbReference type="InterPro" id="IPR001958">
    <property type="entry name" value="Tet-R_TetA/multi-R_MdtG-like"/>
</dbReference>
<evidence type="ECO:0000256" key="5">
    <source>
        <dbReference type="SAM" id="Phobius"/>
    </source>
</evidence>
<dbReference type="PRINTS" id="PR01035">
    <property type="entry name" value="TCRTETA"/>
</dbReference>
<dbReference type="SUPFAM" id="SSF103473">
    <property type="entry name" value="MFS general substrate transporter"/>
    <property type="match status" value="1"/>
</dbReference>
<dbReference type="PROSITE" id="PS50850">
    <property type="entry name" value="MFS"/>
    <property type="match status" value="1"/>
</dbReference>
<feature type="transmembrane region" description="Helical" evidence="5">
    <location>
        <begin position="92"/>
        <end position="112"/>
    </location>
</feature>
<feature type="transmembrane region" description="Helical" evidence="5">
    <location>
        <begin position="21"/>
        <end position="40"/>
    </location>
</feature>
<reference evidence="7 8" key="1">
    <citation type="journal article" date="2015" name="Int. J. Syst. Evol. Microbiol.">
        <title>Amycolatopsis rhabdoformis sp. nov., an actinomycete isolated from a tropical forest soil.</title>
        <authorList>
            <person name="Souza W.R."/>
            <person name="Silva R.E."/>
            <person name="Goodfellow M."/>
            <person name="Busarakam K."/>
            <person name="Figueiro F.S."/>
            <person name="Ferreira D."/>
            <person name="Rodrigues-Filho E."/>
            <person name="Moraes L.A.B."/>
            <person name="Zucchi T.D."/>
        </authorList>
    </citation>
    <scope>NUCLEOTIDE SEQUENCE [LARGE SCALE GENOMIC DNA]</scope>
    <source>
        <strain evidence="7 8">NCIMB 14900</strain>
    </source>
</reference>
<dbReference type="EMBL" id="CP142149">
    <property type="protein sequence ID" value="WSE32019.1"/>
    <property type="molecule type" value="Genomic_DNA"/>
</dbReference>
<protein>
    <submittedName>
        <fullName evidence="7">MFS transporter</fullName>
    </submittedName>
</protein>
<feature type="transmembrane region" description="Helical" evidence="5">
    <location>
        <begin position="270"/>
        <end position="289"/>
    </location>
</feature>
<accession>A0ABZ1ID85</accession>
<evidence type="ECO:0000256" key="3">
    <source>
        <dbReference type="ARBA" id="ARBA00022989"/>
    </source>
</evidence>
<gene>
    <name evidence="7" type="ORF">VSH64_07840</name>
</gene>
<organism evidence="7 8">
    <name type="scientific">Amycolatopsis rhabdoformis</name>
    <dbReference type="NCBI Taxonomy" id="1448059"/>
    <lineage>
        <taxon>Bacteria</taxon>
        <taxon>Bacillati</taxon>
        <taxon>Actinomycetota</taxon>
        <taxon>Actinomycetes</taxon>
        <taxon>Pseudonocardiales</taxon>
        <taxon>Pseudonocardiaceae</taxon>
        <taxon>Amycolatopsis</taxon>
    </lineage>
</organism>
<evidence type="ECO:0000313" key="7">
    <source>
        <dbReference type="EMBL" id="WSE32019.1"/>
    </source>
</evidence>
<dbReference type="Gene3D" id="1.20.1250.20">
    <property type="entry name" value="MFS general substrate transporter like domains"/>
    <property type="match status" value="2"/>
</dbReference>
<dbReference type="RefSeq" id="WP_326834827.1">
    <property type="nucleotide sequence ID" value="NZ_CP142149.1"/>
</dbReference>
<feature type="transmembrane region" description="Helical" evidence="5">
    <location>
        <begin position="389"/>
        <end position="407"/>
    </location>
</feature>
<feature type="transmembrane region" description="Helical" evidence="5">
    <location>
        <begin position="151"/>
        <end position="171"/>
    </location>
</feature>
<keyword evidence="4 5" id="KW-0472">Membrane</keyword>
<proteinExistence type="predicted"/>
<dbReference type="Proteomes" id="UP001330812">
    <property type="component" value="Chromosome"/>
</dbReference>
<dbReference type="InterPro" id="IPR036259">
    <property type="entry name" value="MFS_trans_sf"/>
</dbReference>
<dbReference type="Pfam" id="PF07690">
    <property type="entry name" value="MFS_1"/>
    <property type="match status" value="1"/>
</dbReference>